<feature type="compositionally biased region" description="Polar residues" evidence="1">
    <location>
        <begin position="279"/>
        <end position="295"/>
    </location>
</feature>
<feature type="compositionally biased region" description="Low complexity" evidence="1">
    <location>
        <begin position="253"/>
        <end position="278"/>
    </location>
</feature>
<evidence type="ECO:0000256" key="1">
    <source>
        <dbReference type="SAM" id="MobiDB-lite"/>
    </source>
</evidence>
<evidence type="ECO:0000256" key="3">
    <source>
        <dbReference type="SAM" id="SignalP"/>
    </source>
</evidence>
<keyword evidence="5" id="KW-1185">Reference proteome</keyword>
<organism evidence="4 5">
    <name type="scientific">Penicillium antarcticum</name>
    <dbReference type="NCBI Taxonomy" id="416450"/>
    <lineage>
        <taxon>Eukaryota</taxon>
        <taxon>Fungi</taxon>
        <taxon>Dikarya</taxon>
        <taxon>Ascomycota</taxon>
        <taxon>Pezizomycotina</taxon>
        <taxon>Eurotiomycetes</taxon>
        <taxon>Eurotiomycetidae</taxon>
        <taxon>Eurotiales</taxon>
        <taxon>Aspergillaceae</taxon>
        <taxon>Penicillium</taxon>
    </lineage>
</organism>
<evidence type="ECO:0000313" key="5">
    <source>
        <dbReference type="Proteomes" id="UP000191672"/>
    </source>
</evidence>
<dbReference type="STRING" id="416450.A0A1V6Q0Q2"/>
<proteinExistence type="predicted"/>
<feature type="region of interest" description="Disordered" evidence="1">
    <location>
        <begin position="250"/>
        <end position="295"/>
    </location>
</feature>
<dbReference type="EMBL" id="MDYN01000019">
    <property type="protein sequence ID" value="OQD82811.1"/>
    <property type="molecule type" value="Genomic_DNA"/>
</dbReference>
<comment type="caution">
    <text evidence="4">The sequence shown here is derived from an EMBL/GenBank/DDBJ whole genome shotgun (WGS) entry which is preliminary data.</text>
</comment>
<keyword evidence="2" id="KW-1133">Transmembrane helix</keyword>
<dbReference type="AlphaFoldDB" id="A0A1V6Q0Q2"/>
<evidence type="ECO:0008006" key="6">
    <source>
        <dbReference type="Google" id="ProtNLM"/>
    </source>
</evidence>
<keyword evidence="3" id="KW-0732">Signal</keyword>
<keyword evidence="2" id="KW-0812">Transmembrane</keyword>
<accession>A0A1V6Q0Q2</accession>
<protein>
    <recommendedName>
        <fullName evidence="6">Mid2 domain-containing protein</fullName>
    </recommendedName>
</protein>
<dbReference type="PANTHER" id="PTHR35193">
    <property type="entry name" value="MUCIN 13A, CELL SURFACE-ASSOCIATED-RELATED"/>
    <property type="match status" value="1"/>
</dbReference>
<feature type="transmembrane region" description="Helical" evidence="2">
    <location>
        <begin position="171"/>
        <end position="193"/>
    </location>
</feature>
<reference evidence="5" key="1">
    <citation type="journal article" date="2017" name="Nat. Microbiol.">
        <title>Global analysis of biosynthetic gene clusters reveals vast potential of secondary metabolite production in Penicillium species.</title>
        <authorList>
            <person name="Nielsen J.C."/>
            <person name="Grijseels S."/>
            <person name="Prigent S."/>
            <person name="Ji B."/>
            <person name="Dainat J."/>
            <person name="Nielsen K.F."/>
            <person name="Frisvad J.C."/>
            <person name="Workman M."/>
            <person name="Nielsen J."/>
        </authorList>
    </citation>
    <scope>NUCLEOTIDE SEQUENCE [LARGE SCALE GENOMIC DNA]</scope>
    <source>
        <strain evidence="5">IBT 31811</strain>
    </source>
</reference>
<keyword evidence="2" id="KW-0472">Membrane</keyword>
<dbReference type="PANTHER" id="PTHR35193:SF5">
    <property type="entry name" value="FLOCCULATION PROTEIN FLO11"/>
    <property type="match status" value="1"/>
</dbReference>
<feature type="signal peptide" evidence="3">
    <location>
        <begin position="1"/>
        <end position="18"/>
    </location>
</feature>
<gene>
    <name evidence="4" type="ORF">PENANT_c019G11645</name>
</gene>
<evidence type="ECO:0000313" key="4">
    <source>
        <dbReference type="EMBL" id="OQD82811.1"/>
    </source>
</evidence>
<evidence type="ECO:0000256" key="2">
    <source>
        <dbReference type="SAM" id="Phobius"/>
    </source>
</evidence>
<sequence length="295" mass="30378">MRGLVVALLAVQCAQVLGHPHAAANTEWVPAKTTTTLSPTPMSEAGKTGRNHEKRGYGEILMARATTDTTDSSTSTTESTTSTTSTSDTTTTTTSSESTSTSTSSSTSSTSSITTSSTTTSSTTSSTSSTTSSTSTSSSSTTSTSSTTTSTATATSTESAALKAWNHKGNIAAIIFGCCLISLFSGLTILHCARNRARSRRIAARELLESSASTSALLPATSKGVSTPDVNSVRSSMMFTNQPQTGYFPSTQSVHSASNYHSHAHSTTSETTAEHVSTGEPTSRPHTSDANTPLV</sequence>
<feature type="chain" id="PRO_5012663926" description="Mid2 domain-containing protein" evidence="3">
    <location>
        <begin position="19"/>
        <end position="295"/>
    </location>
</feature>
<feature type="compositionally biased region" description="Low complexity" evidence="1">
    <location>
        <begin position="65"/>
        <end position="153"/>
    </location>
</feature>
<feature type="region of interest" description="Disordered" evidence="1">
    <location>
        <begin position="33"/>
        <end position="153"/>
    </location>
</feature>
<name>A0A1V6Q0Q2_9EURO</name>
<dbReference type="Proteomes" id="UP000191672">
    <property type="component" value="Unassembled WGS sequence"/>
</dbReference>